<accession>A0A9P6UKE3</accession>
<evidence type="ECO:0000256" key="4">
    <source>
        <dbReference type="SAM" id="MobiDB-lite"/>
    </source>
</evidence>
<dbReference type="Gene3D" id="1.20.1280.50">
    <property type="match status" value="1"/>
</dbReference>
<dbReference type="InterPro" id="IPR036322">
    <property type="entry name" value="WD40_repeat_dom_sf"/>
</dbReference>
<dbReference type="EMBL" id="JAAAIN010001006">
    <property type="protein sequence ID" value="KAG0308315.1"/>
    <property type="molecule type" value="Genomic_DNA"/>
</dbReference>
<dbReference type="PROSITE" id="PS50294">
    <property type="entry name" value="WD_REPEATS_REGION"/>
    <property type="match status" value="1"/>
</dbReference>
<keyword evidence="1 3" id="KW-0853">WD repeat</keyword>
<proteinExistence type="predicted"/>
<evidence type="ECO:0000256" key="3">
    <source>
        <dbReference type="PROSITE-ProRule" id="PRU00221"/>
    </source>
</evidence>
<evidence type="ECO:0000256" key="2">
    <source>
        <dbReference type="ARBA" id="ARBA00022737"/>
    </source>
</evidence>
<dbReference type="SUPFAM" id="SSF50978">
    <property type="entry name" value="WD40 repeat-like"/>
    <property type="match status" value="1"/>
</dbReference>
<comment type="caution">
    <text evidence="5">The sequence shown here is derived from an EMBL/GenBank/DDBJ whole genome shotgun (WGS) entry which is preliminary data.</text>
</comment>
<reference evidence="5" key="1">
    <citation type="journal article" date="2020" name="Fungal Divers.">
        <title>Resolving the Mortierellaceae phylogeny through synthesis of multi-gene phylogenetics and phylogenomics.</title>
        <authorList>
            <person name="Vandepol N."/>
            <person name="Liber J."/>
            <person name="Desiro A."/>
            <person name="Na H."/>
            <person name="Kennedy M."/>
            <person name="Barry K."/>
            <person name="Grigoriev I.V."/>
            <person name="Miller A.N."/>
            <person name="O'Donnell K."/>
            <person name="Stajich J.E."/>
            <person name="Bonito G."/>
        </authorList>
    </citation>
    <scope>NUCLEOTIDE SEQUENCE</scope>
    <source>
        <strain evidence="5">NVP60</strain>
    </source>
</reference>
<evidence type="ECO:0000256" key="1">
    <source>
        <dbReference type="ARBA" id="ARBA00022574"/>
    </source>
</evidence>
<dbReference type="InterPro" id="IPR015943">
    <property type="entry name" value="WD40/YVTN_repeat-like_dom_sf"/>
</dbReference>
<dbReference type="PROSITE" id="PS00678">
    <property type="entry name" value="WD_REPEATS_1"/>
    <property type="match status" value="1"/>
</dbReference>
<evidence type="ECO:0000313" key="5">
    <source>
        <dbReference type="EMBL" id="KAG0308315.1"/>
    </source>
</evidence>
<dbReference type="Proteomes" id="UP000823405">
    <property type="component" value="Unassembled WGS sequence"/>
</dbReference>
<dbReference type="InterPro" id="IPR001680">
    <property type="entry name" value="WD40_rpt"/>
</dbReference>
<feature type="non-terminal residue" evidence="5">
    <location>
        <position position="381"/>
    </location>
</feature>
<name>A0A9P6UKE3_9FUNG</name>
<evidence type="ECO:0008006" key="7">
    <source>
        <dbReference type="Google" id="ProtNLM"/>
    </source>
</evidence>
<dbReference type="InterPro" id="IPR036047">
    <property type="entry name" value="F-box-like_dom_sf"/>
</dbReference>
<gene>
    <name evidence="5" type="ORF">BGZ97_000099</name>
</gene>
<dbReference type="OrthoDB" id="1932312at2759"/>
<evidence type="ECO:0000313" key="6">
    <source>
        <dbReference type="Proteomes" id="UP000823405"/>
    </source>
</evidence>
<feature type="repeat" description="WD" evidence="3">
    <location>
        <begin position="289"/>
        <end position="322"/>
    </location>
</feature>
<dbReference type="Gene3D" id="2.130.10.10">
    <property type="entry name" value="YVTN repeat-like/Quinoprotein amine dehydrogenase"/>
    <property type="match status" value="1"/>
</dbReference>
<dbReference type="AlphaFoldDB" id="A0A9P6UKE3"/>
<feature type="compositionally biased region" description="Acidic residues" evidence="4">
    <location>
        <begin position="260"/>
        <end position="278"/>
    </location>
</feature>
<dbReference type="InterPro" id="IPR019775">
    <property type="entry name" value="WD40_repeat_CS"/>
</dbReference>
<keyword evidence="6" id="KW-1185">Reference proteome</keyword>
<sequence>MTPPELLIRAPQTHLLPTELLLEIFSCVAHLHPDPSTLNKLTAVNHEWRSTFKTYGETLWRIATLSAFPGAYFSCPRTEVSLPLPLLTKMETGGGGGCGEYWKETFLIHYGWATRRAYTTVVVAPGPPPVESSSSSLSSPDSGFQATTPLGEHAVQDTVMVAVDSSTVSSASAPAVVVSIHEATALLVHAGAEAAAGSNGHDTEILSCSLCTYSEICLIPQAKICVRTYRTRTGGPLMQVLDWSMRHSVDLGLRRRDVRDDDETGEEVAEGDSDEESNGETTQVGAEVEEGHQDLISGMAVNEAGTLLVSCSIDGTVRVWDVLVAEFGGLLLPGSCNLKGKGKGADAAAAVVDIGFLEKVEKYGCPVQARRVLSGHVGWVN</sequence>
<dbReference type="SMART" id="SM00320">
    <property type="entry name" value="WD40"/>
    <property type="match status" value="1"/>
</dbReference>
<keyword evidence="2" id="KW-0677">Repeat</keyword>
<feature type="region of interest" description="Disordered" evidence="4">
    <location>
        <begin position="129"/>
        <end position="148"/>
    </location>
</feature>
<dbReference type="SUPFAM" id="SSF81383">
    <property type="entry name" value="F-box domain"/>
    <property type="match status" value="1"/>
</dbReference>
<dbReference type="Pfam" id="PF00400">
    <property type="entry name" value="WD40"/>
    <property type="match status" value="1"/>
</dbReference>
<protein>
    <recommendedName>
        <fullName evidence="7">F-box domain-containing protein</fullName>
    </recommendedName>
</protein>
<feature type="compositionally biased region" description="Low complexity" evidence="4">
    <location>
        <begin position="131"/>
        <end position="142"/>
    </location>
</feature>
<organism evidence="5 6">
    <name type="scientific">Linnemannia gamsii</name>
    <dbReference type="NCBI Taxonomy" id="64522"/>
    <lineage>
        <taxon>Eukaryota</taxon>
        <taxon>Fungi</taxon>
        <taxon>Fungi incertae sedis</taxon>
        <taxon>Mucoromycota</taxon>
        <taxon>Mortierellomycotina</taxon>
        <taxon>Mortierellomycetes</taxon>
        <taxon>Mortierellales</taxon>
        <taxon>Mortierellaceae</taxon>
        <taxon>Linnemannia</taxon>
    </lineage>
</organism>
<dbReference type="PROSITE" id="PS50082">
    <property type="entry name" value="WD_REPEATS_2"/>
    <property type="match status" value="1"/>
</dbReference>
<feature type="region of interest" description="Disordered" evidence="4">
    <location>
        <begin position="256"/>
        <end position="283"/>
    </location>
</feature>